<dbReference type="OrthoDB" id="9812295at2"/>
<dbReference type="RefSeq" id="WP_058261946.1">
    <property type="nucleotide sequence ID" value="NZ_CP051181.1"/>
</dbReference>
<keyword evidence="3" id="KW-1185">Reference proteome</keyword>
<dbReference type="EMBL" id="CYSA01000015">
    <property type="protein sequence ID" value="CUH64284.1"/>
    <property type="molecule type" value="Genomic_DNA"/>
</dbReference>
<dbReference type="Pfam" id="PF03358">
    <property type="entry name" value="FMN_red"/>
    <property type="match status" value="1"/>
</dbReference>
<dbReference type="PANTHER" id="PTHR30543">
    <property type="entry name" value="CHROMATE REDUCTASE"/>
    <property type="match status" value="1"/>
</dbReference>
<sequence>MNFLAISGSARSASTNTALLRALSAVAPPGHTVTVFNGLADLPVFSPDFESAPLPQPVQHFVNLIGNSDGIIIASPEYVRAIPGGLKNAIDWLVSRDEIITKPIALAHASHRGDDMLGQLRLVLSTVSTGFTEDIFLRCDLMKQSPQDIARHFETKAVRNSAETFLTDFTAFCRP</sequence>
<gene>
    <name evidence="2" type="primary">azr_1</name>
    <name evidence="2" type="ORF">TG4357_01189</name>
</gene>
<dbReference type="Proteomes" id="UP000051587">
    <property type="component" value="Unassembled WGS sequence"/>
</dbReference>
<evidence type="ECO:0000313" key="3">
    <source>
        <dbReference type="Proteomes" id="UP000051587"/>
    </source>
</evidence>
<dbReference type="GO" id="GO:0016491">
    <property type="term" value="F:oxidoreductase activity"/>
    <property type="evidence" value="ECO:0007669"/>
    <property type="project" value="UniProtKB-KW"/>
</dbReference>
<dbReference type="AlphaFoldDB" id="A0A0P1F8G6"/>
<proteinExistence type="predicted"/>
<dbReference type="GO" id="GO:0005829">
    <property type="term" value="C:cytosol"/>
    <property type="evidence" value="ECO:0007669"/>
    <property type="project" value="TreeGrafter"/>
</dbReference>
<dbReference type="SUPFAM" id="SSF52218">
    <property type="entry name" value="Flavoproteins"/>
    <property type="match status" value="1"/>
</dbReference>
<evidence type="ECO:0000313" key="2">
    <source>
        <dbReference type="EMBL" id="CUH64284.1"/>
    </source>
</evidence>
<dbReference type="STRING" id="53501.SAMN04488043_11166"/>
<reference evidence="2 3" key="1">
    <citation type="submission" date="2015-09" db="EMBL/GenBank/DDBJ databases">
        <authorList>
            <consortium name="Swine Surveillance"/>
        </authorList>
    </citation>
    <scope>NUCLEOTIDE SEQUENCE [LARGE SCALE GENOMIC DNA]</scope>
    <source>
        <strain evidence="2 3">CECT 4357</strain>
    </source>
</reference>
<dbReference type="InterPro" id="IPR050712">
    <property type="entry name" value="NAD(P)H-dep_reductase"/>
</dbReference>
<dbReference type="PANTHER" id="PTHR30543:SF21">
    <property type="entry name" value="NAD(P)H-DEPENDENT FMN REDUCTASE LOT6"/>
    <property type="match status" value="1"/>
</dbReference>
<dbReference type="Gene3D" id="3.40.50.360">
    <property type="match status" value="1"/>
</dbReference>
<keyword evidence="2" id="KW-0560">Oxidoreductase</keyword>
<organism evidence="2 3">
    <name type="scientific">Thalassovita gelatinovora</name>
    <name type="common">Thalassobius gelatinovorus</name>
    <dbReference type="NCBI Taxonomy" id="53501"/>
    <lineage>
        <taxon>Bacteria</taxon>
        <taxon>Pseudomonadati</taxon>
        <taxon>Pseudomonadota</taxon>
        <taxon>Alphaproteobacteria</taxon>
        <taxon>Rhodobacterales</taxon>
        <taxon>Roseobacteraceae</taxon>
        <taxon>Thalassovita</taxon>
    </lineage>
</organism>
<evidence type="ECO:0000259" key="1">
    <source>
        <dbReference type="Pfam" id="PF03358"/>
    </source>
</evidence>
<dbReference type="GO" id="GO:0010181">
    <property type="term" value="F:FMN binding"/>
    <property type="evidence" value="ECO:0007669"/>
    <property type="project" value="TreeGrafter"/>
</dbReference>
<protein>
    <submittedName>
        <fullName evidence="2">FMN-dependent NADPH-azoreductase</fullName>
        <ecNumber evidence="2">1.7.-.-</ecNumber>
    </submittedName>
</protein>
<feature type="domain" description="NADPH-dependent FMN reductase-like" evidence="1">
    <location>
        <begin position="1"/>
        <end position="128"/>
    </location>
</feature>
<dbReference type="EC" id="1.7.-.-" evidence="2"/>
<dbReference type="InterPro" id="IPR029039">
    <property type="entry name" value="Flavoprotein-like_sf"/>
</dbReference>
<dbReference type="InterPro" id="IPR005025">
    <property type="entry name" value="FMN_Rdtase-like_dom"/>
</dbReference>
<name>A0A0P1F8G6_THAGE</name>
<accession>A0A0P1F8G6</accession>